<dbReference type="EC" id="2.1.1.198" evidence="6"/>
<organism evidence="8 9">
    <name type="scientific">Nesterenkonia sedimenti</name>
    <dbReference type="NCBI Taxonomy" id="1463632"/>
    <lineage>
        <taxon>Bacteria</taxon>
        <taxon>Bacillati</taxon>
        <taxon>Actinomycetota</taxon>
        <taxon>Actinomycetes</taxon>
        <taxon>Micrococcales</taxon>
        <taxon>Micrococcaceae</taxon>
        <taxon>Nesterenkonia</taxon>
    </lineage>
</organism>
<keyword evidence="1 6" id="KW-0963">Cytoplasm</keyword>
<evidence type="ECO:0000256" key="5">
    <source>
        <dbReference type="ARBA" id="ARBA00022691"/>
    </source>
</evidence>
<dbReference type="InterPro" id="IPR035996">
    <property type="entry name" value="4pyrrol_Methylase_sf"/>
</dbReference>
<comment type="subcellular location">
    <subcellularLocation>
        <location evidence="6">Cytoplasm</location>
    </subcellularLocation>
</comment>
<reference evidence="8 9" key="1">
    <citation type="submission" date="2020-04" db="EMBL/GenBank/DDBJ databases">
        <title>Nesterenkonia sp. nov., isolated from marine sediment.</title>
        <authorList>
            <person name="Zhang G."/>
        </authorList>
    </citation>
    <scope>NUCLEOTIDE SEQUENCE [LARGE SCALE GENOMIC DNA]</scope>
    <source>
        <strain evidence="8 9">MY13</strain>
    </source>
</reference>
<dbReference type="GO" id="GO:0005737">
    <property type="term" value="C:cytoplasm"/>
    <property type="evidence" value="ECO:0007669"/>
    <property type="project" value="UniProtKB-SubCell"/>
</dbReference>
<keyword evidence="5 6" id="KW-0949">S-adenosyl-L-methionine</keyword>
<dbReference type="Pfam" id="PF00590">
    <property type="entry name" value="TP_methylase"/>
    <property type="match status" value="1"/>
</dbReference>
<keyword evidence="9" id="KW-1185">Reference proteome</keyword>
<evidence type="ECO:0000256" key="3">
    <source>
        <dbReference type="ARBA" id="ARBA00022603"/>
    </source>
</evidence>
<dbReference type="GO" id="GO:0070677">
    <property type="term" value="F:rRNA (cytosine-2'-O-)-methyltransferase activity"/>
    <property type="evidence" value="ECO:0007669"/>
    <property type="project" value="UniProtKB-UniRule"/>
</dbReference>
<dbReference type="InterPro" id="IPR018063">
    <property type="entry name" value="SAM_MeTrfase_RsmI_CS"/>
</dbReference>
<dbReference type="RefSeq" id="WP_168886392.1">
    <property type="nucleotide sequence ID" value="NZ_JABAHY010000001.1"/>
</dbReference>
<dbReference type="Proteomes" id="UP000523139">
    <property type="component" value="Unassembled WGS sequence"/>
</dbReference>
<evidence type="ECO:0000256" key="2">
    <source>
        <dbReference type="ARBA" id="ARBA00022552"/>
    </source>
</evidence>
<gene>
    <name evidence="6 8" type="primary">rsmI</name>
    <name evidence="8" type="ORF">HGQ17_02680</name>
</gene>
<dbReference type="HAMAP" id="MF_01877">
    <property type="entry name" value="16SrRNA_methyltr_I"/>
    <property type="match status" value="1"/>
</dbReference>
<keyword evidence="4 6" id="KW-0808">Transferase</keyword>
<evidence type="ECO:0000256" key="4">
    <source>
        <dbReference type="ARBA" id="ARBA00022679"/>
    </source>
</evidence>
<dbReference type="NCBIfam" id="TIGR00096">
    <property type="entry name" value="16S rRNA (cytidine(1402)-2'-O)-methyltransferase"/>
    <property type="match status" value="1"/>
</dbReference>
<feature type="domain" description="Tetrapyrrole methylase" evidence="7">
    <location>
        <begin position="14"/>
        <end position="215"/>
    </location>
</feature>
<dbReference type="CDD" id="cd11648">
    <property type="entry name" value="RsmI"/>
    <property type="match status" value="1"/>
</dbReference>
<comment type="caution">
    <text evidence="8">The sequence shown here is derived from an EMBL/GenBank/DDBJ whole genome shotgun (WGS) entry which is preliminary data.</text>
</comment>
<dbReference type="FunFam" id="3.30.950.10:FF:000002">
    <property type="entry name" value="Ribosomal RNA small subunit methyltransferase I"/>
    <property type="match status" value="1"/>
</dbReference>
<dbReference type="FunFam" id="3.40.1010.10:FF:000007">
    <property type="entry name" value="Ribosomal RNA small subunit methyltransferase I"/>
    <property type="match status" value="1"/>
</dbReference>
<dbReference type="PANTHER" id="PTHR46111:SF1">
    <property type="entry name" value="RIBOSOMAL RNA SMALL SUBUNIT METHYLTRANSFERASE I"/>
    <property type="match status" value="1"/>
</dbReference>
<accession>A0A7X8TIY7</accession>
<keyword evidence="3 6" id="KW-0489">Methyltransferase</keyword>
<sequence>MTHHAAHWLWDAPVVLAATPIGNLSDATDRLKQLISTADLIACEDTRSTGRLIQSLAVSTDAQLISLHEHNEASRSAELVDRAAAGERILVVSDAGMPAVSDPGHRLVSAAVEAGVPVTAAPGASAVTTALALSGLATAQFTFGGFFPRKQSEQTALITRLQSEEWTTVLFESPHRVTATVELLSAELGEDRQAAVARELTKKYEEILRGSLGELHAELARRQAASRIKGEFVLVLAGTSGNAGEEELSLEEAAGLVVERSQRSGQRLKAVAKELAATTPYSASELYDAATRVIPR</sequence>
<protein>
    <recommendedName>
        <fullName evidence="6">Ribosomal RNA small subunit methyltransferase I</fullName>
        <ecNumber evidence="6">2.1.1.198</ecNumber>
    </recommendedName>
    <alternativeName>
        <fullName evidence="6">16S rRNA 2'-O-ribose C1402 methyltransferase</fullName>
    </alternativeName>
    <alternativeName>
        <fullName evidence="6">rRNA (cytidine-2'-O-)-methyltransferase RsmI</fullName>
    </alternativeName>
</protein>
<name>A0A7X8TIY7_9MICC</name>
<dbReference type="InterPro" id="IPR014776">
    <property type="entry name" value="4pyrrole_Mease_sub2"/>
</dbReference>
<dbReference type="Gene3D" id="3.30.950.10">
    <property type="entry name" value="Methyltransferase, Cobalt-precorrin-4 Transmethylase, Domain 2"/>
    <property type="match status" value="1"/>
</dbReference>
<dbReference type="InterPro" id="IPR008189">
    <property type="entry name" value="rRNA_ssu_MeTfrase_I"/>
</dbReference>
<keyword evidence="2 6" id="KW-0698">rRNA processing</keyword>
<evidence type="ECO:0000256" key="6">
    <source>
        <dbReference type="HAMAP-Rule" id="MF_01877"/>
    </source>
</evidence>
<comment type="catalytic activity">
    <reaction evidence="6">
        <text>cytidine(1402) in 16S rRNA + S-adenosyl-L-methionine = 2'-O-methylcytidine(1402) in 16S rRNA + S-adenosyl-L-homocysteine + H(+)</text>
        <dbReference type="Rhea" id="RHEA:42924"/>
        <dbReference type="Rhea" id="RHEA-COMP:10285"/>
        <dbReference type="Rhea" id="RHEA-COMP:10286"/>
        <dbReference type="ChEBI" id="CHEBI:15378"/>
        <dbReference type="ChEBI" id="CHEBI:57856"/>
        <dbReference type="ChEBI" id="CHEBI:59789"/>
        <dbReference type="ChEBI" id="CHEBI:74495"/>
        <dbReference type="ChEBI" id="CHEBI:82748"/>
        <dbReference type="EC" id="2.1.1.198"/>
    </reaction>
</comment>
<dbReference type="EMBL" id="JABAHY010000001">
    <property type="protein sequence ID" value="NLS08923.1"/>
    <property type="molecule type" value="Genomic_DNA"/>
</dbReference>
<proteinExistence type="inferred from homology"/>
<dbReference type="Gene3D" id="3.40.1010.10">
    <property type="entry name" value="Cobalt-precorrin-4 Transmethylase, Domain 1"/>
    <property type="match status" value="1"/>
</dbReference>
<comment type="similarity">
    <text evidence="6">Belongs to the methyltransferase superfamily. RsmI family.</text>
</comment>
<dbReference type="SUPFAM" id="SSF53790">
    <property type="entry name" value="Tetrapyrrole methylase"/>
    <property type="match status" value="1"/>
</dbReference>
<dbReference type="PANTHER" id="PTHR46111">
    <property type="entry name" value="RIBOSOMAL RNA SMALL SUBUNIT METHYLTRANSFERASE I"/>
    <property type="match status" value="1"/>
</dbReference>
<evidence type="ECO:0000256" key="1">
    <source>
        <dbReference type="ARBA" id="ARBA00022490"/>
    </source>
</evidence>
<dbReference type="InterPro" id="IPR014777">
    <property type="entry name" value="4pyrrole_Mease_sub1"/>
</dbReference>
<dbReference type="AlphaFoldDB" id="A0A7X8TIY7"/>
<evidence type="ECO:0000313" key="8">
    <source>
        <dbReference type="EMBL" id="NLS08923.1"/>
    </source>
</evidence>
<dbReference type="PIRSF" id="PIRSF005917">
    <property type="entry name" value="MTase_YraL"/>
    <property type="match status" value="1"/>
</dbReference>
<dbReference type="PROSITE" id="PS01296">
    <property type="entry name" value="RSMI"/>
    <property type="match status" value="1"/>
</dbReference>
<comment type="function">
    <text evidence="6">Catalyzes the 2'-O-methylation of the ribose of cytidine 1402 (C1402) in 16S rRNA.</text>
</comment>
<evidence type="ECO:0000313" key="9">
    <source>
        <dbReference type="Proteomes" id="UP000523139"/>
    </source>
</evidence>
<dbReference type="InterPro" id="IPR000878">
    <property type="entry name" value="4pyrrol_Mease"/>
</dbReference>
<evidence type="ECO:0000259" key="7">
    <source>
        <dbReference type="Pfam" id="PF00590"/>
    </source>
</evidence>